<feature type="transmembrane region" description="Helical" evidence="5">
    <location>
        <begin position="410"/>
        <end position="430"/>
    </location>
</feature>
<evidence type="ECO:0000256" key="4">
    <source>
        <dbReference type="ARBA" id="ARBA00023136"/>
    </source>
</evidence>
<feature type="transmembrane region" description="Helical" evidence="5">
    <location>
        <begin position="60"/>
        <end position="82"/>
    </location>
</feature>
<proteinExistence type="predicted"/>
<dbReference type="RefSeq" id="WP_301130962.1">
    <property type="nucleotide sequence ID" value="NZ_JAUHPW010000001.1"/>
</dbReference>
<keyword evidence="3 5" id="KW-1133">Transmembrane helix</keyword>
<feature type="transmembrane region" description="Helical" evidence="5">
    <location>
        <begin position="209"/>
        <end position="226"/>
    </location>
</feature>
<comment type="caution">
    <text evidence="6">The sequence shown here is derived from an EMBL/GenBank/DDBJ whole genome shotgun (WGS) entry which is preliminary data.</text>
</comment>
<dbReference type="PANTHER" id="PTHR47704">
    <property type="entry name" value="POTASSIUM TRANSPORTER KIMA"/>
    <property type="match status" value="1"/>
</dbReference>
<evidence type="ECO:0000313" key="7">
    <source>
        <dbReference type="Proteomes" id="UP001172728"/>
    </source>
</evidence>
<evidence type="ECO:0000256" key="2">
    <source>
        <dbReference type="ARBA" id="ARBA00022692"/>
    </source>
</evidence>
<dbReference type="Proteomes" id="UP001172728">
    <property type="component" value="Unassembled WGS sequence"/>
</dbReference>
<feature type="transmembrane region" description="Helical" evidence="5">
    <location>
        <begin position="247"/>
        <end position="267"/>
    </location>
</feature>
<evidence type="ECO:0000256" key="5">
    <source>
        <dbReference type="SAM" id="Phobius"/>
    </source>
</evidence>
<dbReference type="PANTHER" id="PTHR47704:SF1">
    <property type="entry name" value="POTASSIUM TRANSPORTER KIMA"/>
    <property type="match status" value="1"/>
</dbReference>
<sequence>MQRFLEGLKLLVFGRPIATERAQRIGLKTRLALPVFGAGLLSTVAYAPDAVVDALRKGGVQSTLPVMAVAVVAIMVLLGFAYRSNVRKRPDERGDYGLVSDKLGPTAALITGSSLLVDYIFTVAVSVAAIAQFVAYVVPVVGDRHTLVAVVSIAIMTLANLRGIRERAHVMLVVWFGFLLVIFLVIAFGASRGDVVPPANPPEPTWSSAIAFAGAIASGAVMLTGIEHLASSAPEHAEPRAKRAGRTLILAVLTGAAAFLAVTIMVWRYRVSGWQSGPVLLQATDRIFEAGWTVWVVAIPAVALLYAAASTVFRRFSRLTSFLARDAYLPRQLSQQSERLVFRGGVLWVAGASAAIVIATGARLEQLVHMYLIGAFAAIVLSQVAMVRLQSGRIAVEPTGRPRLRMKGTRVLHIAAAVVAAAVWIVIAVFNFAAGAWFALVLVAGLVLLMRGIHSHYADVRRQLAIQPNDRASSRPSATHGIVLVAQLHRPALRAIAYAKAARHSSLEAVAVQVEPAATRELQRRWGELRLGVPLVILDSPYRDMVGPVLEHVRSIHRVSPRDMVVVYVPEYIVGRWWERFLHNRATLRLRARLLSVPRVVVSAVPWHLQSSLDTAEGAAFTRELPRIAGADDEAEEATTRG</sequence>
<keyword evidence="4 5" id="KW-0472">Membrane</keyword>
<feature type="transmembrane region" description="Helical" evidence="5">
    <location>
        <begin position="144"/>
        <end position="161"/>
    </location>
</feature>
<feature type="transmembrane region" description="Helical" evidence="5">
    <location>
        <begin position="119"/>
        <end position="138"/>
    </location>
</feature>
<dbReference type="InterPro" id="IPR053153">
    <property type="entry name" value="APC_K+_Transporter"/>
</dbReference>
<evidence type="ECO:0000256" key="1">
    <source>
        <dbReference type="ARBA" id="ARBA00004141"/>
    </source>
</evidence>
<feature type="transmembrane region" description="Helical" evidence="5">
    <location>
        <begin position="287"/>
        <end position="309"/>
    </location>
</feature>
<comment type="subcellular location">
    <subcellularLocation>
        <location evidence="1">Membrane</location>
        <topology evidence="1">Multi-pass membrane protein</topology>
    </subcellularLocation>
</comment>
<dbReference type="Gene3D" id="1.20.1740.10">
    <property type="entry name" value="Amino acid/polyamine transporter I"/>
    <property type="match status" value="1"/>
</dbReference>
<evidence type="ECO:0000313" key="6">
    <source>
        <dbReference type="EMBL" id="MDN4474557.1"/>
    </source>
</evidence>
<keyword evidence="2 5" id="KW-0812">Transmembrane</keyword>
<accession>A0ABT8G605</accession>
<dbReference type="InterPro" id="IPR002293">
    <property type="entry name" value="AA/rel_permease1"/>
</dbReference>
<organism evidence="6 7">
    <name type="scientific">Demequina litoralis</name>
    <dbReference type="NCBI Taxonomy" id="3051660"/>
    <lineage>
        <taxon>Bacteria</taxon>
        <taxon>Bacillati</taxon>
        <taxon>Actinomycetota</taxon>
        <taxon>Actinomycetes</taxon>
        <taxon>Micrococcales</taxon>
        <taxon>Demequinaceae</taxon>
        <taxon>Demequina</taxon>
    </lineage>
</organism>
<evidence type="ECO:0000256" key="3">
    <source>
        <dbReference type="ARBA" id="ARBA00022989"/>
    </source>
</evidence>
<reference evidence="6" key="1">
    <citation type="submission" date="2023-06" db="EMBL/GenBank/DDBJ databases">
        <title>Sysu t00192.</title>
        <authorList>
            <person name="Gao L."/>
            <person name="Fang B.-Z."/>
            <person name="Li W.-J."/>
        </authorList>
    </citation>
    <scope>NUCLEOTIDE SEQUENCE</scope>
    <source>
        <strain evidence="6">SYSU T00192</strain>
    </source>
</reference>
<protein>
    <submittedName>
        <fullName evidence="6">APC family permease</fullName>
    </submittedName>
</protein>
<name>A0ABT8G605_9MICO</name>
<dbReference type="EMBL" id="JAUHPW010000001">
    <property type="protein sequence ID" value="MDN4474557.1"/>
    <property type="molecule type" value="Genomic_DNA"/>
</dbReference>
<feature type="transmembrane region" description="Helical" evidence="5">
    <location>
        <begin position="368"/>
        <end position="389"/>
    </location>
</feature>
<dbReference type="Pfam" id="PF13520">
    <property type="entry name" value="AA_permease_2"/>
    <property type="match status" value="1"/>
</dbReference>
<feature type="transmembrane region" description="Helical" evidence="5">
    <location>
        <begin position="436"/>
        <end position="453"/>
    </location>
</feature>
<feature type="transmembrane region" description="Helical" evidence="5">
    <location>
        <begin position="31"/>
        <end position="48"/>
    </location>
</feature>
<feature type="transmembrane region" description="Helical" evidence="5">
    <location>
        <begin position="340"/>
        <end position="362"/>
    </location>
</feature>
<keyword evidence="7" id="KW-1185">Reference proteome</keyword>
<feature type="transmembrane region" description="Helical" evidence="5">
    <location>
        <begin position="168"/>
        <end position="189"/>
    </location>
</feature>
<gene>
    <name evidence="6" type="ORF">QQX09_01685</name>
</gene>